<organism evidence="2 3">
    <name type="scientific">Chloroflexus aggregans</name>
    <dbReference type="NCBI Taxonomy" id="152260"/>
    <lineage>
        <taxon>Bacteria</taxon>
        <taxon>Bacillati</taxon>
        <taxon>Chloroflexota</taxon>
        <taxon>Chloroflexia</taxon>
        <taxon>Chloroflexales</taxon>
        <taxon>Chloroflexineae</taxon>
        <taxon>Chloroflexaceae</taxon>
        <taxon>Chloroflexus</taxon>
    </lineage>
</organism>
<dbReference type="InterPro" id="IPR008978">
    <property type="entry name" value="HSP20-like_chaperone"/>
</dbReference>
<proteinExistence type="predicted"/>
<dbReference type="AlphaFoldDB" id="A0A2J6X3K4"/>
<feature type="domain" description="ArsA HSP20-like" evidence="1">
    <location>
        <begin position="96"/>
        <end position="151"/>
    </location>
</feature>
<sequence>LPPELRLPPLRKSLTAFGLFGLASDEVIVNGTPDQVDDESRHDFSHETSRARPILRIGQLELTPTDRDTWALRGASLYRDGDIFATEPPRPTSSDRDLRLLIPFLNPKALDIAVANEEVVVQLEQLRRHVLLPGLVDGGRLRARVEGELLRLWVE</sequence>
<accession>A0A2J6X3K4</accession>
<evidence type="ECO:0000313" key="3">
    <source>
        <dbReference type="Proteomes" id="UP000243376"/>
    </source>
</evidence>
<gene>
    <name evidence="2" type="ORF">C0184_09555</name>
</gene>
<reference evidence="2 3" key="1">
    <citation type="submission" date="2018-01" db="EMBL/GenBank/DDBJ databases">
        <title>Metagenomic assembled genomes from two thermal pools in the Uzon Caldera, Kamchatka, Russia.</title>
        <authorList>
            <person name="Wilkins L."/>
            <person name="Ettinger C."/>
        </authorList>
    </citation>
    <scope>NUCLEOTIDE SEQUENCE [LARGE SCALE GENOMIC DNA]</scope>
    <source>
        <strain evidence="2">ZAV-02</strain>
    </source>
</reference>
<evidence type="ECO:0000259" key="1">
    <source>
        <dbReference type="Pfam" id="PF17886"/>
    </source>
</evidence>
<comment type="caution">
    <text evidence="2">The sequence shown here is derived from an EMBL/GenBank/DDBJ whole genome shotgun (WGS) entry which is preliminary data.</text>
</comment>
<dbReference type="Proteomes" id="UP000243376">
    <property type="component" value="Unassembled WGS sequence"/>
</dbReference>
<dbReference type="EMBL" id="PNIQ01000634">
    <property type="protein sequence ID" value="PMP80002.1"/>
    <property type="molecule type" value="Genomic_DNA"/>
</dbReference>
<name>A0A2J6X3K4_9CHLR</name>
<dbReference type="Gene3D" id="2.60.40.790">
    <property type="match status" value="1"/>
</dbReference>
<dbReference type="Pfam" id="PF17886">
    <property type="entry name" value="ArsA_HSP20"/>
    <property type="match status" value="1"/>
</dbReference>
<dbReference type="InterPro" id="IPR040612">
    <property type="entry name" value="ArsA_HSP20-like"/>
</dbReference>
<feature type="non-terminal residue" evidence="2">
    <location>
        <position position="1"/>
    </location>
</feature>
<evidence type="ECO:0000313" key="2">
    <source>
        <dbReference type="EMBL" id="PMP80002.1"/>
    </source>
</evidence>
<protein>
    <submittedName>
        <fullName evidence="2">ATPase</fullName>
    </submittedName>
</protein>